<dbReference type="PANTHER" id="PTHR12960">
    <property type="entry name" value="GLE-1-RELATED"/>
    <property type="match status" value="1"/>
</dbReference>
<feature type="region of interest" description="Disordered" evidence="1">
    <location>
        <begin position="19"/>
        <end position="58"/>
    </location>
</feature>
<accession>A0A427APE8</accession>
<evidence type="ECO:0000313" key="2">
    <source>
        <dbReference type="EMBL" id="RRT78097.1"/>
    </source>
</evidence>
<dbReference type="GO" id="GO:0016973">
    <property type="term" value="P:poly(A)+ mRNA export from nucleus"/>
    <property type="evidence" value="ECO:0007669"/>
    <property type="project" value="InterPro"/>
</dbReference>
<dbReference type="GO" id="GO:0005543">
    <property type="term" value="F:phospholipid binding"/>
    <property type="evidence" value="ECO:0007669"/>
    <property type="project" value="TreeGrafter"/>
</dbReference>
<dbReference type="GO" id="GO:0000822">
    <property type="term" value="F:inositol hexakisphosphate binding"/>
    <property type="evidence" value="ECO:0007669"/>
    <property type="project" value="TreeGrafter"/>
</dbReference>
<reference evidence="2 3" key="1">
    <citation type="journal article" date="2014" name="Agronomy (Basel)">
        <title>A Draft Genome Sequence for Ensete ventricosum, the Drought-Tolerant Tree Against Hunger.</title>
        <authorList>
            <person name="Harrison J."/>
            <person name="Moore K.A."/>
            <person name="Paszkiewicz K."/>
            <person name="Jones T."/>
            <person name="Grant M."/>
            <person name="Ambacheew D."/>
            <person name="Muzemil S."/>
            <person name="Studholme D.J."/>
        </authorList>
    </citation>
    <scope>NUCLEOTIDE SEQUENCE [LARGE SCALE GENOMIC DNA]</scope>
</reference>
<dbReference type="PANTHER" id="PTHR12960:SF0">
    <property type="entry name" value="MRNA EXPORT FACTOR GLE1"/>
    <property type="match status" value="1"/>
</dbReference>
<dbReference type="GO" id="GO:0031369">
    <property type="term" value="F:translation initiation factor binding"/>
    <property type="evidence" value="ECO:0007669"/>
    <property type="project" value="TreeGrafter"/>
</dbReference>
<feature type="compositionally biased region" description="Basic and acidic residues" evidence="1">
    <location>
        <begin position="23"/>
        <end position="58"/>
    </location>
</feature>
<feature type="non-terminal residue" evidence="2">
    <location>
        <position position="1"/>
    </location>
</feature>
<dbReference type="EMBL" id="AMZH03001764">
    <property type="protein sequence ID" value="RRT78097.1"/>
    <property type="molecule type" value="Genomic_DNA"/>
</dbReference>
<evidence type="ECO:0000256" key="1">
    <source>
        <dbReference type="SAM" id="MobiDB-lite"/>
    </source>
</evidence>
<comment type="caution">
    <text evidence="2">The sequence shown here is derived from an EMBL/GenBank/DDBJ whole genome shotgun (WGS) entry which is preliminary data.</text>
</comment>
<gene>
    <name evidence="2" type="ORF">B296_00026512</name>
</gene>
<organism evidence="2 3">
    <name type="scientific">Ensete ventricosum</name>
    <name type="common">Abyssinian banana</name>
    <name type="synonym">Musa ensete</name>
    <dbReference type="NCBI Taxonomy" id="4639"/>
    <lineage>
        <taxon>Eukaryota</taxon>
        <taxon>Viridiplantae</taxon>
        <taxon>Streptophyta</taxon>
        <taxon>Embryophyta</taxon>
        <taxon>Tracheophyta</taxon>
        <taxon>Spermatophyta</taxon>
        <taxon>Magnoliopsida</taxon>
        <taxon>Liliopsida</taxon>
        <taxon>Zingiberales</taxon>
        <taxon>Musaceae</taxon>
        <taxon>Ensete</taxon>
    </lineage>
</organism>
<proteinExistence type="predicted"/>
<evidence type="ECO:0000313" key="3">
    <source>
        <dbReference type="Proteomes" id="UP000287651"/>
    </source>
</evidence>
<dbReference type="InterPro" id="IPR012476">
    <property type="entry name" value="GLE1"/>
</dbReference>
<dbReference type="GO" id="GO:0044614">
    <property type="term" value="C:nuclear pore cytoplasmic filaments"/>
    <property type="evidence" value="ECO:0007669"/>
    <property type="project" value="TreeGrafter"/>
</dbReference>
<protein>
    <submittedName>
        <fullName evidence="2">Uncharacterized protein</fullName>
    </submittedName>
</protein>
<name>A0A427APE8_ENSVE</name>
<sequence>AKLRATKLAEEAERAALEAAQRAAEEAAESKAAASEDAKKKSMDHDEEERKERGSFSKVPKEVQLTTGNQIFHYLFIESSLRFAILVCTIVPINSWYGCPMPKVLAADAALRAEASRQKIYNEVADKSNLIACKINSYSYGQEFDRCGRQIYKNLKQIAGTVENVR</sequence>
<dbReference type="Proteomes" id="UP000287651">
    <property type="component" value="Unassembled WGS sequence"/>
</dbReference>
<dbReference type="GO" id="GO:0005737">
    <property type="term" value="C:cytoplasm"/>
    <property type="evidence" value="ECO:0007669"/>
    <property type="project" value="TreeGrafter"/>
</dbReference>
<dbReference type="AlphaFoldDB" id="A0A427APE8"/>